<protein>
    <submittedName>
        <fullName evidence="3">Putative secreted protein</fullName>
    </submittedName>
</protein>
<reference evidence="3" key="1">
    <citation type="submission" date="2019-12" db="EMBL/GenBank/DDBJ databases">
        <title>An insight into the sialome of adult female Ixodes ricinus ticks feeding for 6 days.</title>
        <authorList>
            <person name="Perner J."/>
            <person name="Ribeiro J.M.C."/>
        </authorList>
    </citation>
    <scope>NUCLEOTIDE SEQUENCE</scope>
    <source>
        <strain evidence="3">Semi-engorged</strain>
        <tissue evidence="3">Salivary glands</tissue>
    </source>
</reference>
<name>A0A6B0UTE5_IXORI</name>
<feature type="chain" id="PRO_5025344410" evidence="2">
    <location>
        <begin position="30"/>
        <end position="140"/>
    </location>
</feature>
<organism evidence="3">
    <name type="scientific">Ixodes ricinus</name>
    <name type="common">Common tick</name>
    <name type="synonym">Acarus ricinus</name>
    <dbReference type="NCBI Taxonomy" id="34613"/>
    <lineage>
        <taxon>Eukaryota</taxon>
        <taxon>Metazoa</taxon>
        <taxon>Ecdysozoa</taxon>
        <taxon>Arthropoda</taxon>
        <taxon>Chelicerata</taxon>
        <taxon>Arachnida</taxon>
        <taxon>Acari</taxon>
        <taxon>Parasitiformes</taxon>
        <taxon>Ixodida</taxon>
        <taxon>Ixodoidea</taxon>
        <taxon>Ixodidae</taxon>
        <taxon>Ixodinae</taxon>
        <taxon>Ixodes</taxon>
    </lineage>
</organism>
<feature type="region of interest" description="Disordered" evidence="1">
    <location>
        <begin position="84"/>
        <end position="105"/>
    </location>
</feature>
<sequence length="140" mass="14945">MQGTPPPRRVSALTLKLLLLLLFLQLGVALPLRRVVQARVRHWTGRVGTGAAPVGPVQGEAVPGKLAAQVANDGSHLRLARCQPHARRPSGSLLGGDLDERDDGGVVEDEELDVGGREDFFGEFAVPQGGHVILLSHKTR</sequence>
<keyword evidence="2" id="KW-0732">Signal</keyword>
<proteinExistence type="predicted"/>
<evidence type="ECO:0000256" key="1">
    <source>
        <dbReference type="SAM" id="MobiDB-lite"/>
    </source>
</evidence>
<feature type="signal peptide" evidence="2">
    <location>
        <begin position="1"/>
        <end position="29"/>
    </location>
</feature>
<evidence type="ECO:0000256" key="2">
    <source>
        <dbReference type="SAM" id="SignalP"/>
    </source>
</evidence>
<dbReference type="AlphaFoldDB" id="A0A6B0UTE5"/>
<accession>A0A6B0UTE5</accession>
<dbReference type="EMBL" id="GIFC01010913">
    <property type="protein sequence ID" value="MXU92996.1"/>
    <property type="molecule type" value="Transcribed_RNA"/>
</dbReference>
<evidence type="ECO:0000313" key="3">
    <source>
        <dbReference type="EMBL" id="MXU92996.1"/>
    </source>
</evidence>